<dbReference type="Proteomes" id="UP001518925">
    <property type="component" value="Unassembled WGS sequence"/>
</dbReference>
<comment type="caution">
    <text evidence="1">The sequence shown here is derived from an EMBL/GenBank/DDBJ whole genome shotgun (WGS) entry which is preliminary data.</text>
</comment>
<dbReference type="Pfam" id="PF09986">
    <property type="entry name" value="DUF2225"/>
    <property type="match status" value="1"/>
</dbReference>
<sequence>MDILFDKNVKCMACDHNYTTKKVRSRFIRALHSDSDFCSYYADEENSPLLYYVSVCPGCGFSVSDEFSTYFAPSTLESIKHSISSQWNNRSYGEKRTPAAAIEAYKLGIVSATLKKERNIVLAGLYMRLVWIYRKEKNSAQELRFMKLAVSEYVKSYSNGDYQDTDMSDLKIAYLIGDLYRRLGDDKLAMTYLSRVIHRKEEKYERRMVEMAKELWSDIREDMKAKEQELKSS</sequence>
<keyword evidence="2" id="KW-1185">Reference proteome</keyword>
<accession>A0ABS2DJM0</accession>
<dbReference type="EMBL" id="JAFELM010000034">
    <property type="protein sequence ID" value="MBM6618692.1"/>
    <property type="molecule type" value="Genomic_DNA"/>
</dbReference>
<proteinExistence type="predicted"/>
<dbReference type="InterPro" id="IPR018708">
    <property type="entry name" value="DUF2225"/>
</dbReference>
<protein>
    <submittedName>
        <fullName evidence="1">DUF2225 domain-containing protein</fullName>
    </submittedName>
</protein>
<evidence type="ECO:0000313" key="1">
    <source>
        <dbReference type="EMBL" id="MBM6618692.1"/>
    </source>
</evidence>
<name>A0ABS2DJM0_9BACI</name>
<organism evidence="1 2">
    <name type="scientific">Bacillus suaedaesalsae</name>
    <dbReference type="NCBI Taxonomy" id="2810349"/>
    <lineage>
        <taxon>Bacteria</taxon>
        <taxon>Bacillati</taxon>
        <taxon>Bacillota</taxon>
        <taxon>Bacilli</taxon>
        <taxon>Bacillales</taxon>
        <taxon>Bacillaceae</taxon>
        <taxon>Bacillus</taxon>
    </lineage>
</organism>
<gene>
    <name evidence="1" type="ORF">JR050_13560</name>
</gene>
<reference evidence="1 2" key="1">
    <citation type="submission" date="2021-02" db="EMBL/GenBank/DDBJ databases">
        <title>Bacillus sp. RD4P76, an endophyte from a halophyte.</title>
        <authorList>
            <person name="Sun J.-Q."/>
        </authorList>
    </citation>
    <scope>NUCLEOTIDE SEQUENCE [LARGE SCALE GENOMIC DNA]</scope>
    <source>
        <strain evidence="1 2">RD4P76</strain>
    </source>
</reference>
<evidence type="ECO:0000313" key="2">
    <source>
        <dbReference type="Proteomes" id="UP001518925"/>
    </source>
</evidence>